<dbReference type="PROSITE" id="PS50235">
    <property type="entry name" value="USP_3"/>
    <property type="match status" value="1"/>
</dbReference>
<dbReference type="InterPro" id="IPR050164">
    <property type="entry name" value="Peptidase_C19"/>
</dbReference>
<evidence type="ECO:0000313" key="11">
    <source>
        <dbReference type="Proteomes" id="UP000717585"/>
    </source>
</evidence>
<dbReference type="AlphaFoldDB" id="A0A8J6AUX8"/>
<proteinExistence type="inferred from homology"/>
<dbReference type="GO" id="GO:0006508">
    <property type="term" value="P:proteolysis"/>
    <property type="evidence" value="ECO:0007669"/>
    <property type="project" value="UniProtKB-KW"/>
</dbReference>
<keyword evidence="7" id="KW-0788">Thiol protease</keyword>
<dbReference type="EC" id="3.4.19.12" evidence="3"/>
<gene>
    <name evidence="10" type="ORF">J8273_3254</name>
</gene>
<evidence type="ECO:0000256" key="2">
    <source>
        <dbReference type="ARBA" id="ARBA00009085"/>
    </source>
</evidence>
<comment type="catalytic activity">
    <reaction evidence="1">
        <text>Thiol-dependent hydrolysis of ester, thioester, amide, peptide and isopeptide bonds formed by the C-terminal Gly of ubiquitin (a 76-residue protein attached to proteins as an intracellular targeting signal).</text>
        <dbReference type="EC" id="3.4.19.12"/>
    </reaction>
</comment>
<comment type="caution">
    <text evidence="10">The sequence shown here is derived from an EMBL/GenBank/DDBJ whole genome shotgun (WGS) entry which is preliminary data.</text>
</comment>
<reference evidence="10" key="1">
    <citation type="submission" date="2021-05" db="EMBL/GenBank/DDBJ databases">
        <title>A free-living protist that lacks canonical eukaryotic 1 DNA replication and segregation systems.</title>
        <authorList>
            <person name="Salas-Leiva D.E."/>
            <person name="Tromer E.C."/>
            <person name="Curtis B.A."/>
            <person name="Jerlstrom-Hultqvist J."/>
            <person name="Kolisko M."/>
            <person name="Yi Z."/>
            <person name="Salas-Leiva J.S."/>
            <person name="Gallot-Lavallee L."/>
            <person name="Kops G.J.P.L."/>
            <person name="Archibald J.M."/>
            <person name="Simpson A.G.B."/>
            <person name="Roger A.J."/>
        </authorList>
    </citation>
    <scope>NUCLEOTIDE SEQUENCE</scope>
    <source>
        <strain evidence="10">BICM</strain>
    </source>
</reference>
<dbReference type="SUPFAM" id="SSF54001">
    <property type="entry name" value="Cysteine proteinases"/>
    <property type="match status" value="1"/>
</dbReference>
<dbReference type="InterPro" id="IPR028889">
    <property type="entry name" value="USP"/>
</dbReference>
<dbReference type="Proteomes" id="UP000717585">
    <property type="component" value="Unassembled WGS sequence"/>
</dbReference>
<dbReference type="GO" id="GO:0016579">
    <property type="term" value="P:protein deubiquitination"/>
    <property type="evidence" value="ECO:0007669"/>
    <property type="project" value="InterPro"/>
</dbReference>
<evidence type="ECO:0000256" key="1">
    <source>
        <dbReference type="ARBA" id="ARBA00000707"/>
    </source>
</evidence>
<dbReference type="InterPro" id="IPR001394">
    <property type="entry name" value="Peptidase_C19_UCH"/>
</dbReference>
<accession>A0A8J6AUX8</accession>
<name>A0A8J6AUX8_9EUKA</name>
<dbReference type="Gene3D" id="3.90.70.10">
    <property type="entry name" value="Cysteine proteinases"/>
    <property type="match status" value="1"/>
</dbReference>
<feature type="region of interest" description="Disordered" evidence="8">
    <location>
        <begin position="415"/>
        <end position="435"/>
    </location>
</feature>
<dbReference type="PANTHER" id="PTHR24006">
    <property type="entry name" value="UBIQUITIN CARBOXYL-TERMINAL HYDROLASE"/>
    <property type="match status" value="1"/>
</dbReference>
<evidence type="ECO:0000256" key="3">
    <source>
        <dbReference type="ARBA" id="ARBA00012759"/>
    </source>
</evidence>
<protein>
    <recommendedName>
        <fullName evidence="3">ubiquitinyl hydrolase 1</fullName>
        <ecNumber evidence="3">3.4.19.12</ecNumber>
    </recommendedName>
</protein>
<keyword evidence="4" id="KW-0645">Protease</keyword>
<keyword evidence="6 10" id="KW-0378">Hydrolase</keyword>
<evidence type="ECO:0000256" key="7">
    <source>
        <dbReference type="ARBA" id="ARBA00022807"/>
    </source>
</evidence>
<sequence>MAKGKKKASEPHADTLTTIKKPKPLVFILGETTNGDATLNKAPKHVRAVQHFVPPSYMLYPHNSLLKLAKWDNGLRANGLVNVDSTSYMNAGLQALLAIPMFAQYLRKKTHSTTHSPLEWCPFCTMEKYAANVLYDRKDGQRPRALDPMSLRTNLRHLSSEFPLHQEHDTRAFVQTLLAKMDEADLRSSGNDPRELPDKVEHTTALGQMFGQWVVRTEACPLCPCQAHSCSYATALPVAMERRHETLEQALEAMTSPRPLGEERQCDHCRATGAPVSKAVIAQAPEVLVIPLDYNGPKNAKKRRAPTLPLSLSLTACMAPQLREGAGTAYSYDLVSVVRREKAGGGHYWCQARHSQQWWKLDDGAVSKIPSVNDVQAMNGACMLVYCRRVTVPVRDSAEAELRVAVKGSRFQHRAKAAHEEEEEKEAEVEDVDMDAPPSPAVVVEGHVPHPTAPAAVPGDRVDLAIPVPVAPERWTKDEYNVEYDKPKERKLRKNMKNALAYPTVGSKKKPTSSVFRAVQQGRVNARPIKKRRRDKGARDSRDAAEGQLYSVVRAAPPE</sequence>
<dbReference type="GO" id="GO:0004843">
    <property type="term" value="F:cysteine-type deubiquitinase activity"/>
    <property type="evidence" value="ECO:0007669"/>
    <property type="project" value="UniProtKB-EC"/>
</dbReference>
<organism evidence="10 11">
    <name type="scientific">Carpediemonas membranifera</name>
    <dbReference type="NCBI Taxonomy" id="201153"/>
    <lineage>
        <taxon>Eukaryota</taxon>
        <taxon>Metamonada</taxon>
        <taxon>Carpediemonas-like organisms</taxon>
        <taxon>Carpediemonas</taxon>
    </lineage>
</organism>
<dbReference type="PANTHER" id="PTHR24006:SF758">
    <property type="entry name" value="UBIQUITIN CARBOXYL-TERMINAL HYDROLASE 36"/>
    <property type="match status" value="1"/>
</dbReference>
<evidence type="ECO:0000259" key="9">
    <source>
        <dbReference type="PROSITE" id="PS50235"/>
    </source>
</evidence>
<feature type="region of interest" description="Disordered" evidence="8">
    <location>
        <begin position="502"/>
        <end position="559"/>
    </location>
</feature>
<dbReference type="InterPro" id="IPR038765">
    <property type="entry name" value="Papain-like_cys_pep_sf"/>
</dbReference>
<evidence type="ECO:0000256" key="6">
    <source>
        <dbReference type="ARBA" id="ARBA00022801"/>
    </source>
</evidence>
<feature type="compositionally biased region" description="Acidic residues" evidence="8">
    <location>
        <begin position="420"/>
        <end position="434"/>
    </location>
</feature>
<evidence type="ECO:0000256" key="4">
    <source>
        <dbReference type="ARBA" id="ARBA00022670"/>
    </source>
</evidence>
<evidence type="ECO:0000256" key="5">
    <source>
        <dbReference type="ARBA" id="ARBA00022786"/>
    </source>
</evidence>
<keyword evidence="11" id="KW-1185">Reference proteome</keyword>
<dbReference type="Pfam" id="PF00443">
    <property type="entry name" value="UCH"/>
    <property type="match status" value="1"/>
</dbReference>
<dbReference type="OrthoDB" id="420187at2759"/>
<evidence type="ECO:0000256" key="8">
    <source>
        <dbReference type="SAM" id="MobiDB-lite"/>
    </source>
</evidence>
<dbReference type="EMBL" id="JAHDYR010000025">
    <property type="protein sequence ID" value="KAG9393125.1"/>
    <property type="molecule type" value="Genomic_DNA"/>
</dbReference>
<keyword evidence="5" id="KW-0833">Ubl conjugation pathway</keyword>
<comment type="similarity">
    <text evidence="2">Belongs to the peptidase C19 family.</text>
</comment>
<feature type="domain" description="USP" evidence="9">
    <location>
        <begin position="78"/>
        <end position="389"/>
    </location>
</feature>
<dbReference type="GO" id="GO:0005634">
    <property type="term" value="C:nucleus"/>
    <property type="evidence" value="ECO:0007669"/>
    <property type="project" value="TreeGrafter"/>
</dbReference>
<dbReference type="GO" id="GO:0005829">
    <property type="term" value="C:cytosol"/>
    <property type="evidence" value="ECO:0007669"/>
    <property type="project" value="TreeGrafter"/>
</dbReference>
<evidence type="ECO:0000313" key="10">
    <source>
        <dbReference type="EMBL" id="KAG9393125.1"/>
    </source>
</evidence>